<accession>A0A8B6D1M3</accession>
<dbReference type="Gene3D" id="2.10.25.10">
    <property type="entry name" value="Laminin"/>
    <property type="match status" value="1"/>
</dbReference>
<comment type="similarity">
    <text evidence="1">Belongs to the intradiol ring-cleavage dioxygenase family.</text>
</comment>
<dbReference type="PROSITE" id="PS00022">
    <property type="entry name" value="EGF_1"/>
    <property type="match status" value="1"/>
</dbReference>
<name>A0A8B6D1M3_MYTGA</name>
<dbReference type="Pfam" id="PF01607">
    <property type="entry name" value="CBM_14"/>
    <property type="match status" value="1"/>
</dbReference>
<evidence type="ECO:0000313" key="8">
    <source>
        <dbReference type="EMBL" id="VDI12783.1"/>
    </source>
</evidence>
<keyword evidence="4" id="KW-1015">Disulfide bond</keyword>
<dbReference type="PROSITE" id="PS01186">
    <property type="entry name" value="EGF_2"/>
    <property type="match status" value="1"/>
</dbReference>
<dbReference type="Gene3D" id="2.60.130.10">
    <property type="entry name" value="Aromatic compound dioxygenase"/>
    <property type="match status" value="1"/>
</dbReference>
<dbReference type="SUPFAM" id="SSF57625">
    <property type="entry name" value="Invertebrate chitin-binding proteins"/>
    <property type="match status" value="2"/>
</dbReference>
<dbReference type="InterPro" id="IPR036508">
    <property type="entry name" value="Chitin-bd_dom_sf"/>
</dbReference>
<dbReference type="GO" id="GO:0005576">
    <property type="term" value="C:extracellular region"/>
    <property type="evidence" value="ECO:0007669"/>
    <property type="project" value="InterPro"/>
</dbReference>
<dbReference type="SUPFAM" id="SSF57196">
    <property type="entry name" value="EGF/Laminin"/>
    <property type="match status" value="1"/>
</dbReference>
<evidence type="ECO:0000259" key="7">
    <source>
        <dbReference type="PROSITE" id="PS50940"/>
    </source>
</evidence>
<dbReference type="InterPro" id="IPR015889">
    <property type="entry name" value="Intradiol_dOase_core"/>
</dbReference>
<feature type="disulfide bond" evidence="4">
    <location>
        <begin position="114"/>
        <end position="123"/>
    </location>
</feature>
<dbReference type="InterPro" id="IPR050770">
    <property type="entry name" value="Intradiol_RC_Dioxygenase"/>
</dbReference>
<dbReference type="PANTHER" id="PTHR33711">
    <property type="entry name" value="DIOXYGENASE, PUTATIVE (AFU_ORTHOLOGUE AFUA_2G02910)-RELATED"/>
    <property type="match status" value="1"/>
</dbReference>
<organism evidence="8 9">
    <name type="scientific">Mytilus galloprovincialis</name>
    <name type="common">Mediterranean mussel</name>
    <dbReference type="NCBI Taxonomy" id="29158"/>
    <lineage>
        <taxon>Eukaryota</taxon>
        <taxon>Metazoa</taxon>
        <taxon>Spiralia</taxon>
        <taxon>Lophotrochozoa</taxon>
        <taxon>Mollusca</taxon>
        <taxon>Bivalvia</taxon>
        <taxon>Autobranchia</taxon>
        <taxon>Pteriomorphia</taxon>
        <taxon>Mytilida</taxon>
        <taxon>Mytiloidea</taxon>
        <taxon>Mytilidae</taxon>
        <taxon>Mytilinae</taxon>
        <taxon>Mytilus</taxon>
    </lineage>
</organism>
<dbReference type="Pfam" id="PF00775">
    <property type="entry name" value="Dioxygenase_C"/>
    <property type="match status" value="1"/>
</dbReference>
<dbReference type="PANTHER" id="PTHR33711:SF10">
    <property type="entry name" value="INTRADIOL RING-CLEAVAGE DIOXYGENASES DOMAIN-CONTAINING PROTEIN"/>
    <property type="match status" value="1"/>
</dbReference>
<sequence length="531" mass="60499">MDSLKIIFVIFLSFFSLINGSPNCNRKNAYRIVISDDCRTIWMCRRPGMPAMKLNDCPKETVVGRGARCVPEGSSLNICTVKHVKKTCGLSRNPCRHGGTCLPGTNPKQFDCQCQVPYTGRYCEIVPSPAELCAVSPKFTRLPDKEYCQTYFDCGDKTGEPVKKECSYPLQFDVEKQSCEDFHTVKCGNRKNLKSKCQYNRYKTMKSPFTSCEMAYPSCEKKSNGFQPHLKRPRSPWYMVCKDEHLVKTGFCGSDKNGKKIATKEGCKNVFDVPQKDGGMKPGCEGKPEGFYPLQGGSCQQFFYCKKDKTYIKRCPKFLTFDTETARCRLKIQVCRPCGTKKCDECKPTPPDIIGPYYFPKPPKLQQFCTGDPEKDRLKTLLVHGHVYKQDCKTPIPHVRIEIWQADHEGNYMMSTDCRGHFKTDKHGYYEVSTIHPGRYSIGVDEILYRPAHLHFKVFGRRGHKSLVTQMYFAGDTYLGNNDSCYICSSDKKDLIIQTQHYCHTNNATDCIDIANFDIVLERGKGTLIVQ</sequence>
<evidence type="ECO:0000256" key="4">
    <source>
        <dbReference type="PROSITE-ProRule" id="PRU00076"/>
    </source>
</evidence>
<dbReference type="PROSITE" id="PS50940">
    <property type="entry name" value="CHIT_BIND_II"/>
    <property type="match status" value="2"/>
</dbReference>
<comment type="caution">
    <text evidence="8">The sequence shown here is derived from an EMBL/GenBank/DDBJ whole genome shotgun (WGS) entry which is preliminary data.</text>
</comment>
<feature type="domain" description="Chitin-binding type-2" evidence="7">
    <location>
        <begin position="281"/>
        <end position="337"/>
    </location>
</feature>
<dbReference type="SMART" id="SM00494">
    <property type="entry name" value="ChtBD2"/>
    <property type="match status" value="2"/>
</dbReference>
<dbReference type="CDD" id="cd00421">
    <property type="entry name" value="intradiol_dioxygenase"/>
    <property type="match status" value="1"/>
</dbReference>
<evidence type="ECO:0000256" key="2">
    <source>
        <dbReference type="ARBA" id="ARBA00022964"/>
    </source>
</evidence>
<evidence type="ECO:0000259" key="6">
    <source>
        <dbReference type="PROSITE" id="PS50026"/>
    </source>
</evidence>
<feature type="chain" id="PRO_5032838603" evidence="5">
    <location>
        <begin position="21"/>
        <end position="531"/>
    </location>
</feature>
<keyword evidence="4" id="KW-0245">EGF-like domain</keyword>
<keyword evidence="5" id="KW-0732">Signal</keyword>
<protein>
    <submittedName>
        <fullName evidence="8">Uncharacterized protein</fullName>
    </submittedName>
</protein>
<dbReference type="OrthoDB" id="6131869at2759"/>
<evidence type="ECO:0000256" key="3">
    <source>
        <dbReference type="ARBA" id="ARBA00023002"/>
    </source>
</evidence>
<dbReference type="GO" id="GO:0008199">
    <property type="term" value="F:ferric iron binding"/>
    <property type="evidence" value="ECO:0007669"/>
    <property type="project" value="InterPro"/>
</dbReference>
<dbReference type="Proteomes" id="UP000596742">
    <property type="component" value="Unassembled WGS sequence"/>
</dbReference>
<evidence type="ECO:0000256" key="1">
    <source>
        <dbReference type="ARBA" id="ARBA00007825"/>
    </source>
</evidence>
<dbReference type="GO" id="GO:0016702">
    <property type="term" value="F:oxidoreductase activity, acting on single donors with incorporation of molecular oxygen, incorporation of two atoms of oxygen"/>
    <property type="evidence" value="ECO:0007669"/>
    <property type="project" value="InterPro"/>
</dbReference>
<keyword evidence="2" id="KW-0223">Dioxygenase</keyword>
<dbReference type="CDD" id="cd00054">
    <property type="entry name" value="EGF_CA"/>
    <property type="match status" value="1"/>
</dbReference>
<keyword evidence="3" id="KW-0560">Oxidoreductase</keyword>
<evidence type="ECO:0000256" key="5">
    <source>
        <dbReference type="SAM" id="SignalP"/>
    </source>
</evidence>
<feature type="signal peptide" evidence="5">
    <location>
        <begin position="1"/>
        <end position="20"/>
    </location>
</feature>
<dbReference type="Gene3D" id="2.170.140.10">
    <property type="entry name" value="Chitin binding domain"/>
    <property type="match status" value="1"/>
</dbReference>
<evidence type="ECO:0000313" key="9">
    <source>
        <dbReference type="Proteomes" id="UP000596742"/>
    </source>
</evidence>
<dbReference type="PROSITE" id="PS50026">
    <property type="entry name" value="EGF_3"/>
    <property type="match status" value="1"/>
</dbReference>
<dbReference type="SUPFAM" id="SSF49482">
    <property type="entry name" value="Aromatic compound dioxygenase"/>
    <property type="match status" value="1"/>
</dbReference>
<feature type="domain" description="Chitin-binding type-2" evidence="7">
    <location>
        <begin position="130"/>
        <end position="189"/>
    </location>
</feature>
<dbReference type="InterPro" id="IPR000742">
    <property type="entry name" value="EGF"/>
</dbReference>
<dbReference type="EMBL" id="UYJE01002671">
    <property type="protein sequence ID" value="VDI12783.1"/>
    <property type="molecule type" value="Genomic_DNA"/>
</dbReference>
<dbReference type="InterPro" id="IPR000627">
    <property type="entry name" value="Intradiol_dOase_C"/>
</dbReference>
<reference evidence="8" key="1">
    <citation type="submission" date="2018-11" db="EMBL/GenBank/DDBJ databases">
        <authorList>
            <person name="Alioto T."/>
            <person name="Alioto T."/>
        </authorList>
    </citation>
    <scope>NUCLEOTIDE SEQUENCE</scope>
</reference>
<comment type="caution">
    <text evidence="4">Lacks conserved residue(s) required for the propagation of feature annotation.</text>
</comment>
<keyword evidence="9" id="KW-1185">Reference proteome</keyword>
<dbReference type="GO" id="GO:0008061">
    <property type="term" value="F:chitin binding"/>
    <property type="evidence" value="ECO:0007669"/>
    <property type="project" value="InterPro"/>
</dbReference>
<gene>
    <name evidence="8" type="ORF">MGAL_10B015311</name>
</gene>
<dbReference type="AlphaFoldDB" id="A0A8B6D1M3"/>
<dbReference type="SMART" id="SM00181">
    <property type="entry name" value="EGF"/>
    <property type="match status" value="1"/>
</dbReference>
<proteinExistence type="inferred from homology"/>
<dbReference type="InterPro" id="IPR002557">
    <property type="entry name" value="Chitin-bd_dom"/>
</dbReference>
<feature type="domain" description="EGF-like" evidence="6">
    <location>
        <begin position="84"/>
        <end position="124"/>
    </location>
</feature>
<feature type="disulfide bond" evidence="4">
    <location>
        <begin position="95"/>
        <end position="112"/>
    </location>
</feature>